<dbReference type="InterPro" id="IPR001818">
    <property type="entry name" value="Pept_M10_metallopeptidase"/>
</dbReference>
<evidence type="ECO:0000256" key="1">
    <source>
        <dbReference type="ARBA" id="ARBA00022670"/>
    </source>
</evidence>
<accession>A0A517XUW6</accession>
<evidence type="ECO:0000313" key="6">
    <source>
        <dbReference type="EMBL" id="QDU21293.1"/>
    </source>
</evidence>
<gene>
    <name evidence="6" type="ORF">ETAA1_32590</name>
</gene>
<feature type="domain" description="Peptidase M10 metallopeptidase" evidence="5">
    <location>
        <begin position="146"/>
        <end position="198"/>
    </location>
</feature>
<keyword evidence="2" id="KW-0479">Metal-binding</keyword>
<dbReference type="Gene3D" id="2.60.120.380">
    <property type="match status" value="1"/>
</dbReference>
<keyword evidence="7" id="KW-1185">Reference proteome</keyword>
<evidence type="ECO:0000256" key="4">
    <source>
        <dbReference type="ARBA" id="ARBA00022833"/>
    </source>
</evidence>
<protein>
    <submittedName>
        <fullName evidence="6">Matrixin</fullName>
    </submittedName>
</protein>
<dbReference type="GO" id="GO:0008270">
    <property type="term" value="F:zinc ion binding"/>
    <property type="evidence" value="ECO:0007669"/>
    <property type="project" value="InterPro"/>
</dbReference>
<proteinExistence type="predicted"/>
<dbReference type="RefSeq" id="WP_145240136.1">
    <property type="nucleotide sequence ID" value="NZ_CP036273.1"/>
</dbReference>
<name>A0A517XUW6_9BACT</name>
<keyword evidence="4" id="KW-0862">Zinc</keyword>
<dbReference type="EMBL" id="CP036273">
    <property type="protein sequence ID" value="QDU21293.1"/>
    <property type="molecule type" value="Genomic_DNA"/>
</dbReference>
<dbReference type="InterPro" id="IPR024079">
    <property type="entry name" value="MetalloPept_cat_dom_sf"/>
</dbReference>
<dbReference type="GO" id="GO:0004222">
    <property type="term" value="F:metalloendopeptidase activity"/>
    <property type="evidence" value="ECO:0007669"/>
    <property type="project" value="InterPro"/>
</dbReference>
<dbReference type="KEGG" id="uli:ETAA1_32590"/>
<evidence type="ECO:0000256" key="3">
    <source>
        <dbReference type="ARBA" id="ARBA00022801"/>
    </source>
</evidence>
<dbReference type="Gene3D" id="3.40.390.10">
    <property type="entry name" value="Collagenase (Catalytic Domain)"/>
    <property type="match status" value="1"/>
</dbReference>
<dbReference type="InterPro" id="IPR021190">
    <property type="entry name" value="Pept_M10A"/>
</dbReference>
<dbReference type="PANTHER" id="PTHR10201">
    <property type="entry name" value="MATRIX METALLOPROTEINASE"/>
    <property type="match status" value="1"/>
</dbReference>
<dbReference type="GO" id="GO:0031012">
    <property type="term" value="C:extracellular matrix"/>
    <property type="evidence" value="ECO:0007669"/>
    <property type="project" value="InterPro"/>
</dbReference>
<dbReference type="AlphaFoldDB" id="A0A517XUW6"/>
<dbReference type="GO" id="GO:0006508">
    <property type="term" value="P:proteolysis"/>
    <property type="evidence" value="ECO:0007669"/>
    <property type="project" value="UniProtKB-KW"/>
</dbReference>
<organism evidence="6 7">
    <name type="scientific">Urbifossiella limnaea</name>
    <dbReference type="NCBI Taxonomy" id="2528023"/>
    <lineage>
        <taxon>Bacteria</taxon>
        <taxon>Pseudomonadati</taxon>
        <taxon>Planctomycetota</taxon>
        <taxon>Planctomycetia</taxon>
        <taxon>Gemmatales</taxon>
        <taxon>Gemmataceae</taxon>
        <taxon>Urbifossiella</taxon>
    </lineage>
</organism>
<evidence type="ECO:0000313" key="7">
    <source>
        <dbReference type="Proteomes" id="UP000319576"/>
    </source>
</evidence>
<evidence type="ECO:0000259" key="5">
    <source>
        <dbReference type="Pfam" id="PF00413"/>
    </source>
</evidence>
<reference evidence="6 7" key="1">
    <citation type="submission" date="2019-02" db="EMBL/GenBank/DDBJ databases">
        <title>Deep-cultivation of Planctomycetes and their phenomic and genomic characterization uncovers novel biology.</title>
        <authorList>
            <person name="Wiegand S."/>
            <person name="Jogler M."/>
            <person name="Boedeker C."/>
            <person name="Pinto D."/>
            <person name="Vollmers J."/>
            <person name="Rivas-Marin E."/>
            <person name="Kohn T."/>
            <person name="Peeters S.H."/>
            <person name="Heuer A."/>
            <person name="Rast P."/>
            <person name="Oberbeckmann S."/>
            <person name="Bunk B."/>
            <person name="Jeske O."/>
            <person name="Meyerdierks A."/>
            <person name="Storesund J.E."/>
            <person name="Kallscheuer N."/>
            <person name="Luecker S."/>
            <person name="Lage O.M."/>
            <person name="Pohl T."/>
            <person name="Merkel B.J."/>
            <person name="Hornburger P."/>
            <person name="Mueller R.-W."/>
            <person name="Bruemmer F."/>
            <person name="Labrenz M."/>
            <person name="Spormann A.M."/>
            <person name="Op den Camp H."/>
            <person name="Overmann J."/>
            <person name="Amann R."/>
            <person name="Jetten M.S.M."/>
            <person name="Mascher T."/>
            <person name="Medema M.H."/>
            <person name="Devos D.P."/>
            <person name="Kaster A.-K."/>
            <person name="Ovreas L."/>
            <person name="Rohde M."/>
            <person name="Galperin M.Y."/>
            <person name="Jogler C."/>
        </authorList>
    </citation>
    <scope>NUCLEOTIDE SEQUENCE [LARGE SCALE GENOMIC DNA]</scope>
    <source>
        <strain evidence="6 7">ETA_A1</strain>
    </source>
</reference>
<dbReference type="PRINTS" id="PR00138">
    <property type="entry name" value="MATRIXIN"/>
</dbReference>
<dbReference type="Proteomes" id="UP000319576">
    <property type="component" value="Chromosome"/>
</dbReference>
<keyword evidence="3" id="KW-0378">Hydrolase</keyword>
<dbReference type="SUPFAM" id="SSF55486">
    <property type="entry name" value="Metalloproteases ('zincins'), catalytic domain"/>
    <property type="match status" value="1"/>
</dbReference>
<sequence>MTDTRSRFRPRLDALEGREVPAQFGVAWGDPTHLTLSFVPDGTPAEGTPSTLFATLDAAVGRAAWQGAVLRAVQTWSELGNLNVGLVADAGQPFGTPGETQGDARFGDIRVGAVPMTAELANAVPPDPFLSGTLAGDVFLNTAGHFDPANLYGVALHEVGHALGLGPSADPRSVMYNQFSGNTVPTASDTAALRALYGVRAPDANEGDKGNAEPKTATRIHYPQSPTGAEIFSAPLVGYGDVTTRQDVDTFYLSPPGGYTGPMTVRVQTAGVSFLAARLSIVDLNNRVLAQAVGGGSAGGVLSLTLPSVNPSAKYYVRVEAAPGGPVGVGRYAVAVTMDRLQLPTVTPLDAVLRGPYDTLDANDLYAVFTDPDHAFYDDDLHADDTIDVATSLPATPGYAADSHYRVVASLADAADNDFYRVRAPDVRTAQVMTATVRAVDLNAVAPRVELLDGSNRVIPARVLVNGNGTFTVQATGVPPRKANYFVRVYEAGGASGNYALDVSFGTTAAAVSDFAAGTLAGAGAASGFNVYVGQTQLFGLTLTATGAAAAVRVQIRSAADPTGPALFDLTAAAGDTVSGPALVLPPGAYVVTFTASADATGPLGFVLSGSTLTDPVGPVAGDTTLTPQYLAPTSPTASTQPSIDTQAVYQFLYPTGRLGYDPYLWVFSF</sequence>
<dbReference type="Pfam" id="PF00413">
    <property type="entry name" value="Peptidase_M10"/>
    <property type="match status" value="1"/>
</dbReference>
<evidence type="ECO:0000256" key="2">
    <source>
        <dbReference type="ARBA" id="ARBA00022723"/>
    </source>
</evidence>
<dbReference type="OrthoDB" id="289794at2"/>
<keyword evidence="1" id="KW-0645">Protease</keyword>